<organism evidence="3 4">
    <name type="scientific">Cohaesibacter marisflavi</name>
    <dbReference type="NCBI Taxonomy" id="655353"/>
    <lineage>
        <taxon>Bacteria</taxon>
        <taxon>Pseudomonadati</taxon>
        <taxon>Pseudomonadota</taxon>
        <taxon>Alphaproteobacteria</taxon>
        <taxon>Hyphomicrobiales</taxon>
        <taxon>Cohaesibacteraceae</taxon>
    </lineage>
</organism>
<keyword evidence="4" id="KW-1185">Reference proteome</keyword>
<dbReference type="CDD" id="cd20716">
    <property type="entry name" value="cyt_P460_fam"/>
    <property type="match status" value="1"/>
</dbReference>
<dbReference type="EMBL" id="FOVR01000003">
    <property type="protein sequence ID" value="SFO16098.1"/>
    <property type="molecule type" value="Genomic_DNA"/>
</dbReference>
<evidence type="ECO:0000313" key="3">
    <source>
        <dbReference type="EMBL" id="SFO16098.1"/>
    </source>
</evidence>
<feature type="signal peptide" evidence="1">
    <location>
        <begin position="1"/>
        <end position="21"/>
    </location>
</feature>
<accession>A0A1I5EX42</accession>
<dbReference type="InterPro" id="IPR032033">
    <property type="entry name" value="Cytochrome_P460"/>
</dbReference>
<dbReference type="Proteomes" id="UP000199236">
    <property type="component" value="Unassembled WGS sequence"/>
</dbReference>
<sequence>MKVYPVAALFIGLTMSTPLLAQSAASDHVALPPDYKSGIHFSTFKRGGITEELFTAQEAIDAANAGEPFPEGTVVTMEDFREGSLYRILVMEKRAEWESQSLPGGWRFGVYWPDGQPNLSEDLQRCESCHASAEDRDFVFRHGDMLDD</sequence>
<feature type="domain" description="Cytochrome P460" evidence="2">
    <location>
        <begin position="34"/>
        <end position="140"/>
    </location>
</feature>
<evidence type="ECO:0000259" key="2">
    <source>
        <dbReference type="Pfam" id="PF16694"/>
    </source>
</evidence>
<reference evidence="3 4" key="1">
    <citation type="submission" date="2016-10" db="EMBL/GenBank/DDBJ databases">
        <authorList>
            <person name="de Groot N.N."/>
        </authorList>
    </citation>
    <scope>NUCLEOTIDE SEQUENCE [LARGE SCALE GENOMIC DNA]</scope>
    <source>
        <strain evidence="3 4">CGMCC 1.9157</strain>
    </source>
</reference>
<dbReference type="InterPro" id="IPR038142">
    <property type="entry name" value="Cytochrome_P460_sp"/>
</dbReference>
<proteinExistence type="predicted"/>
<dbReference type="Gene3D" id="3.50.70.20">
    <property type="entry name" value="Cytochrome P460"/>
    <property type="match status" value="1"/>
</dbReference>
<keyword evidence="1" id="KW-0732">Signal</keyword>
<protein>
    <submittedName>
        <fullName evidence="3">Cytochrome P460</fullName>
    </submittedName>
</protein>
<dbReference type="Pfam" id="PF16694">
    <property type="entry name" value="Cytochrome_P460"/>
    <property type="match status" value="1"/>
</dbReference>
<name>A0A1I5EX42_9HYPH</name>
<evidence type="ECO:0000256" key="1">
    <source>
        <dbReference type="SAM" id="SignalP"/>
    </source>
</evidence>
<dbReference type="STRING" id="655353.SAMN04488056_103391"/>
<evidence type="ECO:0000313" key="4">
    <source>
        <dbReference type="Proteomes" id="UP000199236"/>
    </source>
</evidence>
<dbReference type="AlphaFoldDB" id="A0A1I5EX42"/>
<feature type="chain" id="PRO_5011790992" evidence="1">
    <location>
        <begin position="22"/>
        <end position="148"/>
    </location>
</feature>
<gene>
    <name evidence="3" type="ORF">SAMN04488056_103391</name>
</gene>
<dbReference type="RefSeq" id="WP_175528003.1">
    <property type="nucleotide sequence ID" value="NZ_FOVR01000003.1"/>
</dbReference>